<organism evidence="2 3">
    <name type="scientific">Parabacteroides goldsteinii DSM 19448 = WAL 12034</name>
    <dbReference type="NCBI Taxonomy" id="927665"/>
    <lineage>
        <taxon>Bacteria</taxon>
        <taxon>Pseudomonadati</taxon>
        <taxon>Bacteroidota</taxon>
        <taxon>Bacteroidia</taxon>
        <taxon>Bacteroidales</taxon>
        <taxon>Tannerellaceae</taxon>
        <taxon>Parabacteroides</taxon>
    </lineage>
</organism>
<dbReference type="SMART" id="SM00710">
    <property type="entry name" value="PbH1"/>
    <property type="match status" value="6"/>
</dbReference>
<dbReference type="InterPro" id="IPR011050">
    <property type="entry name" value="Pectin_lyase_fold/virulence"/>
</dbReference>
<dbReference type="InterPro" id="IPR012334">
    <property type="entry name" value="Pectin_lyas_fold"/>
</dbReference>
<dbReference type="PATRIC" id="fig|927665.4.peg.2316"/>
<dbReference type="GeneID" id="69983590"/>
<dbReference type="HOGENOM" id="CLU_017693_0_0_10"/>
<dbReference type="InterPro" id="IPR039448">
    <property type="entry name" value="Beta_helix"/>
</dbReference>
<comment type="caution">
    <text evidence="2">The sequence shown here is derived from an EMBL/GenBank/DDBJ whole genome shotgun (WGS) entry which is preliminary data.</text>
</comment>
<evidence type="ECO:0000259" key="1">
    <source>
        <dbReference type="Pfam" id="PF13229"/>
    </source>
</evidence>
<sequence length="560" mass="62808">MKRLIYLFIILFHSWLYCYAESGQRISVLDFGAIPDDGLDDSENIRKACEYCRDNKSTVLFFPPGLYNFRDSLALQIEREAISGVYGENVQGRLFKPDAPYVKALDLFGAENLVVEAEGAILLLEGWYEVVSIDKAREVTIKGLSIVYRRPPNTVGKITKLNEGSFDMQIDPERYFYLDKDVTGRVHYVDAMRERLYTGGRVSGKELLSKDMIRIYTDFRPSTGDFCVLRHSGHYRPAIMIKESSDIYIEGVKIHSQPGMGVVGHLSENITLENLQVIPEAGMIISTNTDATHFTSCKGEIVIENCKFGGQGDDCTNIHNYYYTIVPQTKRSVEIKIQNADLHALSLDYPDVGDTLLVVNRSNLMEKEHFIVEQVDTSTVDWRVSVTLNKDWLIGSPDLYYMTNITRRPSVRITNNTVKSHLARAFLIKSRNVLINKNVVQNSTGTAIQLGAEAGWRESGPVENVLIENNWISGCGYAQGTQGASSGISISVSGIREKTGFLNNNILIRNNIIEAVNEHAISVEDAKSVRIINNDISGCPHPVYMKNTESVTVKDVRYSD</sequence>
<reference evidence="2 3" key="1">
    <citation type="submission" date="2013-04" db="EMBL/GenBank/DDBJ databases">
        <title>The Genome Sequence of Parabacteroides goldsteinii DSM 19448.</title>
        <authorList>
            <consortium name="The Broad Institute Genomics Platform"/>
            <person name="Earl A."/>
            <person name="Ward D."/>
            <person name="Feldgarden M."/>
            <person name="Gevers D."/>
            <person name="Martens E."/>
            <person name="Sakamoto M."/>
            <person name="Benno Y."/>
            <person name="Song Y."/>
            <person name="Liu C."/>
            <person name="Lee J."/>
            <person name="Bolanos M."/>
            <person name="Vaisanen M.L."/>
            <person name="Finegold S.M."/>
            <person name="Walker B."/>
            <person name="Young S."/>
            <person name="Zeng Q."/>
            <person name="Gargeya S."/>
            <person name="Fitzgerald M."/>
            <person name="Haas B."/>
            <person name="Abouelleil A."/>
            <person name="Allen A.W."/>
            <person name="Alvarado L."/>
            <person name="Arachchi H.M."/>
            <person name="Berlin A.M."/>
            <person name="Chapman S.B."/>
            <person name="Gainer-Dewar J."/>
            <person name="Goldberg J."/>
            <person name="Griggs A."/>
            <person name="Gujja S."/>
            <person name="Hansen M."/>
            <person name="Howarth C."/>
            <person name="Imamovic A."/>
            <person name="Ireland A."/>
            <person name="Larimer J."/>
            <person name="McCowan C."/>
            <person name="Murphy C."/>
            <person name="Pearson M."/>
            <person name="Poon T.W."/>
            <person name="Priest M."/>
            <person name="Roberts A."/>
            <person name="Saif S."/>
            <person name="Shea T."/>
            <person name="Sisk P."/>
            <person name="Sykes S."/>
            <person name="Wortman J."/>
            <person name="Nusbaum C."/>
            <person name="Birren B."/>
        </authorList>
    </citation>
    <scope>NUCLEOTIDE SEQUENCE [LARGE SCALE GENOMIC DNA]</scope>
    <source>
        <strain evidence="2 3">DSM 19448</strain>
    </source>
</reference>
<dbReference type="AlphaFoldDB" id="A0A0F5JEX3"/>
<evidence type="ECO:0000313" key="2">
    <source>
        <dbReference type="EMBL" id="KKB56278.1"/>
    </source>
</evidence>
<dbReference type="Proteomes" id="UP000033047">
    <property type="component" value="Unassembled WGS sequence"/>
</dbReference>
<feature type="domain" description="Right handed beta helix" evidence="1">
    <location>
        <begin position="410"/>
        <end position="553"/>
    </location>
</feature>
<gene>
    <name evidence="2" type="ORF">HMPREF1535_02252</name>
</gene>
<name>A0A0F5JEX3_9BACT</name>
<dbReference type="Pfam" id="PF13229">
    <property type="entry name" value="Beta_helix"/>
    <property type="match status" value="1"/>
</dbReference>
<dbReference type="SUPFAM" id="SSF51126">
    <property type="entry name" value="Pectin lyase-like"/>
    <property type="match status" value="1"/>
</dbReference>
<dbReference type="RefSeq" id="WP_046146130.1">
    <property type="nucleotide sequence ID" value="NZ_KQ033912.1"/>
</dbReference>
<dbReference type="InterPro" id="IPR006626">
    <property type="entry name" value="PbH1"/>
</dbReference>
<proteinExistence type="predicted"/>
<dbReference type="Gene3D" id="2.160.20.10">
    <property type="entry name" value="Single-stranded right-handed beta-helix, Pectin lyase-like"/>
    <property type="match status" value="2"/>
</dbReference>
<accession>A0A0F5JEX3</accession>
<protein>
    <recommendedName>
        <fullName evidence="1">Right handed beta helix domain-containing protein</fullName>
    </recommendedName>
</protein>
<dbReference type="STRING" id="927665.HMPREF1535_02252"/>
<dbReference type="EMBL" id="AQHV01000011">
    <property type="protein sequence ID" value="KKB56278.1"/>
    <property type="molecule type" value="Genomic_DNA"/>
</dbReference>
<evidence type="ECO:0000313" key="3">
    <source>
        <dbReference type="Proteomes" id="UP000033047"/>
    </source>
</evidence>